<evidence type="ECO:0000256" key="1">
    <source>
        <dbReference type="SAM" id="MobiDB-lite"/>
    </source>
</evidence>
<proteinExistence type="predicted"/>
<feature type="region of interest" description="Disordered" evidence="1">
    <location>
        <begin position="49"/>
        <end position="70"/>
    </location>
</feature>
<evidence type="ECO:0000313" key="3">
    <source>
        <dbReference type="Proteomes" id="UP000002282"/>
    </source>
</evidence>
<keyword evidence="3" id="KW-1185">Reference proteome</keyword>
<evidence type="ECO:0000313" key="2">
    <source>
        <dbReference type="EMBL" id="KRJ99099.1"/>
    </source>
</evidence>
<sequence length="108" mass="12441">MVIGQMRKMNKIILSGLEQYFSYFLLSYHLNSTFFVGQVQKGWVEVPKDNGSSAKRMPSRMQQCQQQGPNERRRTCRAISFSVIIRNLCDNNQQIVININGIRAGNNE</sequence>
<reference evidence="2 3" key="1">
    <citation type="journal article" date="2007" name="Nature">
        <title>Evolution of genes and genomes on the Drosophila phylogeny.</title>
        <authorList>
            <consortium name="Drosophila 12 Genomes Consortium"/>
            <person name="Clark A.G."/>
            <person name="Eisen M.B."/>
            <person name="Smith D.R."/>
            <person name="Bergman C.M."/>
            <person name="Oliver B."/>
            <person name="Markow T.A."/>
            <person name="Kaufman T.C."/>
            <person name="Kellis M."/>
            <person name="Gelbart W."/>
            <person name="Iyer V.N."/>
            <person name="Pollard D.A."/>
            <person name="Sackton T.B."/>
            <person name="Larracuente A.M."/>
            <person name="Singh N.D."/>
            <person name="Abad J.P."/>
            <person name="Abt D.N."/>
            <person name="Adryan B."/>
            <person name="Aguade M."/>
            <person name="Akashi H."/>
            <person name="Anderson W.W."/>
            <person name="Aquadro C.F."/>
            <person name="Ardell D.H."/>
            <person name="Arguello R."/>
            <person name="Artieri C.G."/>
            <person name="Barbash D.A."/>
            <person name="Barker D."/>
            <person name="Barsanti P."/>
            <person name="Batterham P."/>
            <person name="Batzoglou S."/>
            <person name="Begun D."/>
            <person name="Bhutkar A."/>
            <person name="Blanco E."/>
            <person name="Bosak S.A."/>
            <person name="Bradley R.K."/>
            <person name="Brand A.D."/>
            <person name="Brent M.R."/>
            <person name="Brooks A.N."/>
            <person name="Brown R.H."/>
            <person name="Butlin R.K."/>
            <person name="Caggese C."/>
            <person name="Calvi B.R."/>
            <person name="Bernardo de Carvalho A."/>
            <person name="Caspi A."/>
            <person name="Castrezana S."/>
            <person name="Celniker S.E."/>
            <person name="Chang J.L."/>
            <person name="Chapple C."/>
            <person name="Chatterji S."/>
            <person name="Chinwalla A."/>
            <person name="Civetta A."/>
            <person name="Clifton S.W."/>
            <person name="Comeron J.M."/>
            <person name="Costello J.C."/>
            <person name="Coyne J.A."/>
            <person name="Daub J."/>
            <person name="David R.G."/>
            <person name="Delcher A.L."/>
            <person name="Delehaunty K."/>
            <person name="Do C.B."/>
            <person name="Ebling H."/>
            <person name="Edwards K."/>
            <person name="Eickbush T."/>
            <person name="Evans J.D."/>
            <person name="Filipski A."/>
            <person name="Findeiss S."/>
            <person name="Freyhult E."/>
            <person name="Fulton L."/>
            <person name="Fulton R."/>
            <person name="Garcia A.C."/>
            <person name="Gardiner A."/>
            <person name="Garfield D.A."/>
            <person name="Garvin B.E."/>
            <person name="Gibson G."/>
            <person name="Gilbert D."/>
            <person name="Gnerre S."/>
            <person name="Godfrey J."/>
            <person name="Good R."/>
            <person name="Gotea V."/>
            <person name="Gravely B."/>
            <person name="Greenberg A.J."/>
            <person name="Griffiths-Jones S."/>
            <person name="Gross S."/>
            <person name="Guigo R."/>
            <person name="Gustafson E.A."/>
            <person name="Haerty W."/>
            <person name="Hahn M.W."/>
            <person name="Halligan D.L."/>
            <person name="Halpern A.L."/>
            <person name="Halter G.M."/>
            <person name="Han M.V."/>
            <person name="Heger A."/>
            <person name="Hillier L."/>
            <person name="Hinrichs A.S."/>
            <person name="Holmes I."/>
            <person name="Hoskins R.A."/>
            <person name="Hubisz M.J."/>
            <person name="Hultmark D."/>
            <person name="Huntley M.A."/>
            <person name="Jaffe D.B."/>
            <person name="Jagadeeshan S."/>
            <person name="Jeck W.R."/>
            <person name="Johnson J."/>
            <person name="Jones C.D."/>
            <person name="Jordan W.C."/>
            <person name="Karpen G.H."/>
            <person name="Kataoka E."/>
            <person name="Keightley P.D."/>
            <person name="Kheradpour P."/>
            <person name="Kirkness E.F."/>
            <person name="Koerich L.B."/>
            <person name="Kristiansen K."/>
            <person name="Kudrna D."/>
            <person name="Kulathinal R.J."/>
            <person name="Kumar S."/>
            <person name="Kwok R."/>
            <person name="Lander E."/>
            <person name="Langley C.H."/>
            <person name="Lapoint R."/>
            <person name="Lazzaro B.P."/>
            <person name="Lee S.J."/>
            <person name="Levesque L."/>
            <person name="Li R."/>
            <person name="Lin C.F."/>
            <person name="Lin M.F."/>
            <person name="Lindblad-Toh K."/>
            <person name="Llopart A."/>
            <person name="Long M."/>
            <person name="Low L."/>
            <person name="Lozovsky E."/>
            <person name="Lu J."/>
            <person name="Luo M."/>
            <person name="Machado C.A."/>
            <person name="Makalowski W."/>
            <person name="Marzo M."/>
            <person name="Matsuda M."/>
            <person name="Matzkin L."/>
            <person name="McAllister B."/>
            <person name="McBride C.S."/>
            <person name="McKernan B."/>
            <person name="McKernan K."/>
            <person name="Mendez-Lago M."/>
            <person name="Minx P."/>
            <person name="Mollenhauer M.U."/>
            <person name="Montooth K."/>
            <person name="Mount S.M."/>
            <person name="Mu X."/>
            <person name="Myers E."/>
            <person name="Negre B."/>
            <person name="Newfeld S."/>
            <person name="Nielsen R."/>
            <person name="Noor M.A."/>
            <person name="O'Grady P."/>
            <person name="Pachter L."/>
            <person name="Papaceit M."/>
            <person name="Parisi M.J."/>
            <person name="Parisi M."/>
            <person name="Parts L."/>
            <person name="Pedersen J.S."/>
            <person name="Pesole G."/>
            <person name="Phillippy A.M."/>
            <person name="Ponting C.P."/>
            <person name="Pop M."/>
            <person name="Porcelli D."/>
            <person name="Powell J.R."/>
            <person name="Prohaska S."/>
            <person name="Pruitt K."/>
            <person name="Puig M."/>
            <person name="Quesneville H."/>
            <person name="Ram K.R."/>
            <person name="Rand D."/>
            <person name="Rasmussen M.D."/>
            <person name="Reed L.K."/>
            <person name="Reenan R."/>
            <person name="Reily A."/>
            <person name="Remington K.A."/>
            <person name="Rieger T.T."/>
            <person name="Ritchie M.G."/>
            <person name="Robin C."/>
            <person name="Rogers Y.H."/>
            <person name="Rohde C."/>
            <person name="Rozas J."/>
            <person name="Rubenfield M.J."/>
            <person name="Ruiz A."/>
            <person name="Russo S."/>
            <person name="Salzberg S.L."/>
            <person name="Sanchez-Gracia A."/>
            <person name="Saranga D.J."/>
            <person name="Sato H."/>
            <person name="Schaeffer S.W."/>
            <person name="Schatz M.C."/>
            <person name="Schlenke T."/>
            <person name="Schwartz R."/>
            <person name="Segarra C."/>
            <person name="Singh R.S."/>
            <person name="Sirot L."/>
            <person name="Sirota M."/>
            <person name="Sisneros N.B."/>
            <person name="Smith C.D."/>
            <person name="Smith T.F."/>
            <person name="Spieth J."/>
            <person name="Stage D.E."/>
            <person name="Stark A."/>
            <person name="Stephan W."/>
            <person name="Strausberg R.L."/>
            <person name="Strempel S."/>
            <person name="Sturgill D."/>
            <person name="Sutton G."/>
            <person name="Sutton G.G."/>
            <person name="Tao W."/>
            <person name="Teichmann S."/>
            <person name="Tobari Y.N."/>
            <person name="Tomimura Y."/>
            <person name="Tsolas J.M."/>
            <person name="Valente V.L."/>
            <person name="Venter E."/>
            <person name="Venter J.C."/>
            <person name="Vicario S."/>
            <person name="Vieira F.G."/>
            <person name="Vilella A.J."/>
            <person name="Villasante A."/>
            <person name="Walenz B."/>
            <person name="Wang J."/>
            <person name="Wasserman M."/>
            <person name="Watts T."/>
            <person name="Wilson D."/>
            <person name="Wilson R.K."/>
            <person name="Wing R.A."/>
            <person name="Wolfner M.F."/>
            <person name="Wong A."/>
            <person name="Wong G.K."/>
            <person name="Wu C.I."/>
            <person name="Wu G."/>
            <person name="Yamamoto D."/>
            <person name="Yang H.P."/>
            <person name="Yang S.P."/>
            <person name="Yorke J.A."/>
            <person name="Yoshida K."/>
            <person name="Zdobnov E."/>
            <person name="Zhang P."/>
            <person name="Zhang Y."/>
            <person name="Zimin A.V."/>
            <person name="Baldwin J."/>
            <person name="Abdouelleil A."/>
            <person name="Abdulkadir J."/>
            <person name="Abebe A."/>
            <person name="Abera B."/>
            <person name="Abreu J."/>
            <person name="Acer S.C."/>
            <person name="Aftuck L."/>
            <person name="Alexander A."/>
            <person name="An P."/>
            <person name="Anderson E."/>
            <person name="Anderson S."/>
            <person name="Arachi H."/>
            <person name="Azer M."/>
            <person name="Bachantsang P."/>
            <person name="Barry A."/>
            <person name="Bayul T."/>
            <person name="Berlin A."/>
            <person name="Bessette D."/>
            <person name="Bloom T."/>
            <person name="Blye J."/>
            <person name="Boguslavskiy L."/>
            <person name="Bonnet C."/>
            <person name="Boukhgalter B."/>
            <person name="Bourzgui I."/>
            <person name="Brown A."/>
            <person name="Cahill P."/>
            <person name="Channer S."/>
            <person name="Cheshatsang Y."/>
            <person name="Chuda L."/>
            <person name="Citroen M."/>
            <person name="Collymore A."/>
            <person name="Cooke P."/>
            <person name="Costello M."/>
            <person name="D'Aco K."/>
            <person name="Daza R."/>
            <person name="De Haan G."/>
            <person name="DeGray S."/>
            <person name="DeMaso C."/>
            <person name="Dhargay N."/>
            <person name="Dooley K."/>
            <person name="Dooley E."/>
            <person name="Doricent M."/>
            <person name="Dorje P."/>
            <person name="Dorjee K."/>
            <person name="Dupes A."/>
            <person name="Elong R."/>
            <person name="Falk J."/>
            <person name="Farina A."/>
            <person name="Faro S."/>
            <person name="Ferguson D."/>
            <person name="Fisher S."/>
            <person name="Foley C.D."/>
            <person name="Franke A."/>
            <person name="Friedrich D."/>
            <person name="Gadbois L."/>
            <person name="Gearin G."/>
            <person name="Gearin C.R."/>
            <person name="Giannoukos G."/>
            <person name="Goode T."/>
            <person name="Graham J."/>
            <person name="Grandbois E."/>
            <person name="Grewal S."/>
            <person name="Gyaltsen K."/>
            <person name="Hafez N."/>
            <person name="Hagos B."/>
            <person name="Hall J."/>
            <person name="Henson C."/>
            <person name="Hollinger A."/>
            <person name="Honan T."/>
            <person name="Huard M.D."/>
            <person name="Hughes L."/>
            <person name="Hurhula B."/>
            <person name="Husby M.E."/>
            <person name="Kamat A."/>
            <person name="Kanga B."/>
            <person name="Kashin S."/>
            <person name="Khazanovich D."/>
            <person name="Kisner P."/>
            <person name="Lance K."/>
            <person name="Lara M."/>
            <person name="Lee W."/>
            <person name="Lennon N."/>
            <person name="Letendre F."/>
            <person name="LeVine R."/>
            <person name="Lipovsky A."/>
            <person name="Liu X."/>
            <person name="Liu J."/>
            <person name="Liu S."/>
            <person name="Lokyitsang T."/>
            <person name="Lokyitsang Y."/>
            <person name="Lubonja R."/>
            <person name="Lui A."/>
            <person name="MacDonald P."/>
            <person name="Magnisalis V."/>
            <person name="Maru K."/>
            <person name="Matthews C."/>
            <person name="McCusker W."/>
            <person name="McDonough S."/>
            <person name="Mehta T."/>
            <person name="Meldrim J."/>
            <person name="Meneus L."/>
            <person name="Mihai O."/>
            <person name="Mihalev A."/>
            <person name="Mihova T."/>
            <person name="Mittelman R."/>
            <person name="Mlenga V."/>
            <person name="Montmayeur A."/>
            <person name="Mulrain L."/>
            <person name="Navidi A."/>
            <person name="Naylor J."/>
            <person name="Negash T."/>
            <person name="Nguyen T."/>
            <person name="Nguyen N."/>
            <person name="Nicol R."/>
            <person name="Norbu C."/>
            <person name="Norbu N."/>
            <person name="Novod N."/>
            <person name="O'Neill B."/>
            <person name="Osman S."/>
            <person name="Markiewicz E."/>
            <person name="Oyono O.L."/>
            <person name="Patti C."/>
            <person name="Phunkhang P."/>
            <person name="Pierre F."/>
            <person name="Priest M."/>
            <person name="Raghuraman S."/>
            <person name="Rege F."/>
            <person name="Reyes R."/>
            <person name="Rise C."/>
            <person name="Rogov P."/>
            <person name="Ross K."/>
            <person name="Ryan E."/>
            <person name="Settipalli S."/>
            <person name="Shea T."/>
            <person name="Sherpa N."/>
            <person name="Shi L."/>
            <person name="Shih D."/>
            <person name="Sparrow T."/>
            <person name="Spaulding J."/>
            <person name="Stalker J."/>
            <person name="Stange-Thomann N."/>
            <person name="Stavropoulos S."/>
            <person name="Stone C."/>
            <person name="Strader C."/>
            <person name="Tesfaye S."/>
            <person name="Thomson T."/>
            <person name="Thoulutsang Y."/>
            <person name="Thoulutsang D."/>
            <person name="Topham K."/>
            <person name="Topping I."/>
            <person name="Tsamla T."/>
            <person name="Vassiliev H."/>
            <person name="Vo A."/>
            <person name="Wangchuk T."/>
            <person name="Wangdi T."/>
            <person name="Weiand M."/>
            <person name="Wilkinson J."/>
            <person name="Wilson A."/>
            <person name="Yadav S."/>
            <person name="Young G."/>
            <person name="Yu Q."/>
            <person name="Zembek L."/>
            <person name="Zhong D."/>
            <person name="Zimmer A."/>
            <person name="Zwirko Z."/>
            <person name="Jaffe D.B."/>
            <person name="Alvarez P."/>
            <person name="Brockman W."/>
            <person name="Butler J."/>
            <person name="Chin C."/>
            <person name="Gnerre S."/>
            <person name="Grabherr M."/>
            <person name="Kleber M."/>
            <person name="Mauceli E."/>
            <person name="MacCallum I."/>
        </authorList>
    </citation>
    <scope>NUCLEOTIDE SEQUENCE [LARGE SCALE GENOMIC DNA]</scope>
    <source>
        <strain evidence="3">Tai18E2 / Tucson 14021-0261.01</strain>
    </source>
</reference>
<protein>
    <submittedName>
        <fullName evidence="2">Uncharacterized protein</fullName>
    </submittedName>
</protein>
<dbReference type="KEGG" id="dya:Dyak_GE28601"/>
<dbReference type="AlphaFoldDB" id="A0A0R1DP86"/>
<reference evidence="2 3" key="2">
    <citation type="journal article" date="2007" name="PLoS Biol.">
        <title>Principles of genome evolution in the Drosophila melanogaster species group.</title>
        <authorList>
            <person name="Ranz J.M."/>
            <person name="Maurin D."/>
            <person name="Chan Y.S."/>
            <person name="von Grotthuss M."/>
            <person name="Hillier L.W."/>
            <person name="Roote J."/>
            <person name="Ashburner M."/>
            <person name="Bergman C.M."/>
        </authorList>
    </citation>
    <scope>NUCLEOTIDE SEQUENCE [LARGE SCALE GENOMIC DNA]</scope>
    <source>
        <strain evidence="3">Tai18E2 / Tucson 14021-0261.01</strain>
    </source>
</reference>
<dbReference type="Proteomes" id="UP000002282">
    <property type="component" value="Chromosome 2R"/>
</dbReference>
<dbReference type="EMBL" id="CM000158">
    <property type="protein sequence ID" value="KRJ99099.1"/>
    <property type="molecule type" value="Genomic_DNA"/>
</dbReference>
<organism evidence="2 3">
    <name type="scientific">Drosophila yakuba</name>
    <name type="common">Fruit fly</name>
    <dbReference type="NCBI Taxonomy" id="7245"/>
    <lineage>
        <taxon>Eukaryota</taxon>
        <taxon>Metazoa</taxon>
        <taxon>Ecdysozoa</taxon>
        <taxon>Arthropoda</taxon>
        <taxon>Hexapoda</taxon>
        <taxon>Insecta</taxon>
        <taxon>Pterygota</taxon>
        <taxon>Neoptera</taxon>
        <taxon>Endopterygota</taxon>
        <taxon>Diptera</taxon>
        <taxon>Brachycera</taxon>
        <taxon>Muscomorpha</taxon>
        <taxon>Ephydroidea</taxon>
        <taxon>Drosophilidae</taxon>
        <taxon>Drosophila</taxon>
        <taxon>Sophophora</taxon>
    </lineage>
</organism>
<accession>A0A0R1DP86</accession>
<feature type="compositionally biased region" description="Polar residues" evidence="1">
    <location>
        <begin position="60"/>
        <end position="69"/>
    </location>
</feature>
<name>A0A0R1DP86_DROYA</name>
<gene>
    <name evidence="2" type="primary">Dyak\GE28601</name>
    <name evidence="2" type="synonym">GE28601</name>
    <name evidence="2" type="ORF">Dyak_GE28601</name>
</gene>